<comment type="similarity">
    <text evidence="1">Belongs to the glycosyltransferase 25 family.</text>
</comment>
<dbReference type="AlphaFoldDB" id="A0A175W9E8"/>
<dbReference type="STRING" id="100816.A0A175W9E8"/>
<keyword evidence="2 5" id="KW-0328">Glycosyltransferase</keyword>
<feature type="region of interest" description="Disordered" evidence="4">
    <location>
        <begin position="162"/>
        <end position="192"/>
    </location>
</feature>
<dbReference type="InterPro" id="IPR050757">
    <property type="entry name" value="Collagen_mod_GT25"/>
</dbReference>
<gene>
    <name evidence="5" type="ORF">MMYC01_204687</name>
</gene>
<dbReference type="VEuPathDB" id="FungiDB:MMYC01_204687"/>
<dbReference type="Proteomes" id="UP000078237">
    <property type="component" value="Unassembled WGS sequence"/>
</dbReference>
<name>A0A175W9E8_9PEZI</name>
<evidence type="ECO:0000313" key="5">
    <source>
        <dbReference type="EMBL" id="KXX80346.1"/>
    </source>
</evidence>
<keyword evidence="6" id="KW-1185">Reference proteome</keyword>
<evidence type="ECO:0000256" key="1">
    <source>
        <dbReference type="ARBA" id="ARBA00006721"/>
    </source>
</evidence>
<accession>A0A175W9E8</accession>
<sequence length="421" mass="45010">MPLRPRSVAVLIAFIITLFLWFKYSRSSSVSSWHYLVTSSKASPEILNATLGFQSIFTINLPSRTDRRDAVTLAAALSGLDITWIDGVASADVPDKVLPGGSTTMKGGNRGSWRAHMNALQRIVEQNMTSALILEDDADWDIRLKSQMQVFAHAAKAFTQPLRSGSGRPLSSKYHDHPAPSISITKLPSPPSPKLTPYGDTWDLLWLGHCGTSFAASAQDGNSIPISPLRVAIPSDPTVPPPRHLKPHPFALTDPLAELYPPHTRVVHLSNGTTCTQAYAVSQQGARKLLYRFGLAERLTKGWDLVLGDWCDRGYHSSVAGDGDSNGGGGAGLPVCVTVQPPLFSHHYGAGGGGKSDISAPGGGFLRVGEGRLEKGMTPYVRWSVRLNMGKLVEGGSSDVEGLVVDQWGEGKEGGLGRGGS</sequence>
<reference evidence="5 6" key="1">
    <citation type="journal article" date="2016" name="Genome Announc.">
        <title>Genome Sequence of Madurella mycetomatis mm55, Isolated from a Human Mycetoma Case in Sudan.</title>
        <authorList>
            <person name="Smit S."/>
            <person name="Derks M.F."/>
            <person name="Bervoets S."/>
            <person name="Fahal A."/>
            <person name="van Leeuwen W."/>
            <person name="van Belkum A."/>
            <person name="van de Sande W.W."/>
        </authorList>
    </citation>
    <scope>NUCLEOTIDE SEQUENCE [LARGE SCALE GENOMIC DNA]</scope>
    <source>
        <strain evidence="6">mm55</strain>
    </source>
</reference>
<protein>
    <submittedName>
        <fullName evidence="5">Procollagen galactosyltransferase 1-B</fullName>
    </submittedName>
</protein>
<evidence type="ECO:0000256" key="2">
    <source>
        <dbReference type="ARBA" id="ARBA00022676"/>
    </source>
</evidence>
<dbReference type="EMBL" id="LCTW02000062">
    <property type="protein sequence ID" value="KXX80346.1"/>
    <property type="molecule type" value="Genomic_DNA"/>
</dbReference>
<evidence type="ECO:0000313" key="6">
    <source>
        <dbReference type="Proteomes" id="UP000078237"/>
    </source>
</evidence>
<dbReference type="PANTHER" id="PTHR10730:SF53">
    <property type="entry name" value="GLYCOSYLTRANSFERASE 25 FAMILY MEMBER"/>
    <property type="match status" value="1"/>
</dbReference>
<dbReference type="GO" id="GO:0016757">
    <property type="term" value="F:glycosyltransferase activity"/>
    <property type="evidence" value="ECO:0007669"/>
    <property type="project" value="UniProtKB-KW"/>
</dbReference>
<evidence type="ECO:0000256" key="4">
    <source>
        <dbReference type="SAM" id="MobiDB-lite"/>
    </source>
</evidence>
<organism evidence="5 6">
    <name type="scientific">Madurella mycetomatis</name>
    <dbReference type="NCBI Taxonomy" id="100816"/>
    <lineage>
        <taxon>Eukaryota</taxon>
        <taxon>Fungi</taxon>
        <taxon>Dikarya</taxon>
        <taxon>Ascomycota</taxon>
        <taxon>Pezizomycotina</taxon>
        <taxon>Sordariomycetes</taxon>
        <taxon>Sordariomycetidae</taxon>
        <taxon>Sordariales</taxon>
        <taxon>Sordariales incertae sedis</taxon>
        <taxon>Madurella</taxon>
    </lineage>
</organism>
<proteinExistence type="inferred from homology"/>
<dbReference type="OrthoDB" id="47375at2759"/>
<evidence type="ECO:0000256" key="3">
    <source>
        <dbReference type="ARBA" id="ARBA00022679"/>
    </source>
</evidence>
<dbReference type="PANTHER" id="PTHR10730">
    <property type="entry name" value="PROCOLLAGEN-LYSINE,2-OXOGLUTARATE 5-DIOXYGENASE/GLYCOSYLTRANSFERASE 25 FAMILY MEMBER"/>
    <property type="match status" value="1"/>
</dbReference>
<comment type="caution">
    <text evidence="5">The sequence shown here is derived from an EMBL/GenBank/DDBJ whole genome shotgun (WGS) entry which is preliminary data.</text>
</comment>
<dbReference type="InterPro" id="IPR002654">
    <property type="entry name" value="Glyco_trans_25"/>
</dbReference>
<keyword evidence="3" id="KW-0808">Transferase</keyword>
<dbReference type="CDD" id="cd06532">
    <property type="entry name" value="Glyco_transf_25"/>
    <property type="match status" value="1"/>
</dbReference>